<evidence type="ECO:0000256" key="1">
    <source>
        <dbReference type="SAM" id="MobiDB-lite"/>
    </source>
</evidence>
<feature type="compositionally biased region" description="Polar residues" evidence="1">
    <location>
        <begin position="69"/>
        <end position="81"/>
    </location>
</feature>
<evidence type="ECO:0000313" key="3">
    <source>
        <dbReference type="Proteomes" id="UP001066276"/>
    </source>
</evidence>
<feature type="region of interest" description="Disordered" evidence="1">
    <location>
        <begin position="38"/>
        <end position="90"/>
    </location>
</feature>
<dbReference type="EMBL" id="JANPWB010000008">
    <property type="protein sequence ID" value="KAJ1163790.1"/>
    <property type="molecule type" value="Genomic_DNA"/>
</dbReference>
<name>A0AAV7SIA6_PLEWA</name>
<reference evidence="2" key="1">
    <citation type="journal article" date="2022" name="bioRxiv">
        <title>Sequencing and chromosome-scale assembly of the giantPleurodeles waltlgenome.</title>
        <authorList>
            <person name="Brown T."/>
            <person name="Elewa A."/>
            <person name="Iarovenko S."/>
            <person name="Subramanian E."/>
            <person name="Araus A.J."/>
            <person name="Petzold A."/>
            <person name="Susuki M."/>
            <person name="Suzuki K.-i.T."/>
            <person name="Hayashi T."/>
            <person name="Toyoda A."/>
            <person name="Oliveira C."/>
            <person name="Osipova E."/>
            <person name="Leigh N.D."/>
            <person name="Simon A."/>
            <person name="Yun M.H."/>
        </authorList>
    </citation>
    <scope>NUCLEOTIDE SEQUENCE</scope>
    <source>
        <strain evidence="2">20211129_DDA</strain>
        <tissue evidence="2">Liver</tissue>
    </source>
</reference>
<protein>
    <submittedName>
        <fullName evidence="2">Uncharacterized protein</fullName>
    </submittedName>
</protein>
<dbReference type="Proteomes" id="UP001066276">
    <property type="component" value="Chromosome 4_2"/>
</dbReference>
<evidence type="ECO:0000313" key="2">
    <source>
        <dbReference type="EMBL" id="KAJ1163790.1"/>
    </source>
</evidence>
<accession>A0AAV7SIA6</accession>
<keyword evidence="3" id="KW-1185">Reference proteome</keyword>
<comment type="caution">
    <text evidence="2">The sequence shown here is derived from an EMBL/GenBank/DDBJ whole genome shotgun (WGS) entry which is preliminary data.</text>
</comment>
<proteinExistence type="predicted"/>
<sequence length="90" mass="9423">MQHLGPPLCRTSRCGGHLAHQPDHAPAAQALPVFSFGHEDLAGSGRPEAGGVAGGLDEASTGPEAKSDTGMQMSRFRQGQDPSEVWAQFK</sequence>
<organism evidence="2 3">
    <name type="scientific">Pleurodeles waltl</name>
    <name type="common">Iberian ribbed newt</name>
    <dbReference type="NCBI Taxonomy" id="8319"/>
    <lineage>
        <taxon>Eukaryota</taxon>
        <taxon>Metazoa</taxon>
        <taxon>Chordata</taxon>
        <taxon>Craniata</taxon>
        <taxon>Vertebrata</taxon>
        <taxon>Euteleostomi</taxon>
        <taxon>Amphibia</taxon>
        <taxon>Batrachia</taxon>
        <taxon>Caudata</taxon>
        <taxon>Salamandroidea</taxon>
        <taxon>Salamandridae</taxon>
        <taxon>Pleurodelinae</taxon>
        <taxon>Pleurodeles</taxon>
    </lineage>
</organism>
<gene>
    <name evidence="2" type="ORF">NDU88_004242</name>
</gene>
<dbReference type="AlphaFoldDB" id="A0AAV7SIA6"/>